<feature type="transmembrane region" description="Helical" evidence="1">
    <location>
        <begin position="12"/>
        <end position="30"/>
    </location>
</feature>
<keyword evidence="1" id="KW-0472">Membrane</keyword>
<sequence length="195" mass="19453">MDLRRAAPWARAAGVAGMSANVLLVAFYAVEAGRRRVLPVSLGSANDVVGSVGTALMVPVVLAVSPGRWTRRLGLTATGVLTVAGPALVLGLVPFAVQMPVAIGAFEALAGWLVLSSRGRRGALPAEVTRLGLLSGGGVLAGGAAVGVGLLLPKGSVPRRAALAVGGVPGGAGWLAMPWWFLRLARALTPGGVGG</sequence>
<dbReference type="RefSeq" id="WP_163480559.1">
    <property type="nucleotide sequence ID" value="NZ_JAAGWF010000007.1"/>
</dbReference>
<name>A0A7K3VXP4_9ACTN</name>
<gene>
    <name evidence="2" type="ORF">GCU56_05780</name>
</gene>
<keyword evidence="3" id="KW-1185">Reference proteome</keyword>
<feature type="transmembrane region" description="Helical" evidence="1">
    <location>
        <begin position="162"/>
        <end position="182"/>
    </location>
</feature>
<protein>
    <submittedName>
        <fullName evidence="2">Uncharacterized protein</fullName>
    </submittedName>
</protein>
<feature type="transmembrane region" description="Helical" evidence="1">
    <location>
        <begin position="73"/>
        <end position="93"/>
    </location>
</feature>
<comment type="caution">
    <text evidence="2">The sequence shown here is derived from an EMBL/GenBank/DDBJ whole genome shotgun (WGS) entry which is preliminary data.</text>
</comment>
<keyword evidence="1" id="KW-0812">Transmembrane</keyword>
<evidence type="ECO:0000256" key="1">
    <source>
        <dbReference type="SAM" id="Phobius"/>
    </source>
</evidence>
<proteinExistence type="predicted"/>
<feature type="transmembrane region" description="Helical" evidence="1">
    <location>
        <begin position="99"/>
        <end position="116"/>
    </location>
</feature>
<reference evidence="2 3" key="1">
    <citation type="submission" date="2020-02" db="EMBL/GenBank/DDBJ databases">
        <title>Geodermatophilus sabuli CPCC 205279 I12A-02694.</title>
        <authorList>
            <person name="Jiang Z."/>
        </authorList>
    </citation>
    <scope>NUCLEOTIDE SEQUENCE [LARGE SCALE GENOMIC DNA]</scope>
    <source>
        <strain evidence="2 3">I12A-02694</strain>
    </source>
</reference>
<keyword evidence="1" id="KW-1133">Transmembrane helix</keyword>
<dbReference type="Proteomes" id="UP000470246">
    <property type="component" value="Unassembled WGS sequence"/>
</dbReference>
<accession>A0A7K3VXP4</accession>
<dbReference type="AlphaFoldDB" id="A0A7K3VXP4"/>
<evidence type="ECO:0000313" key="2">
    <source>
        <dbReference type="EMBL" id="NEK57382.1"/>
    </source>
</evidence>
<feature type="transmembrane region" description="Helical" evidence="1">
    <location>
        <begin position="128"/>
        <end position="150"/>
    </location>
</feature>
<organism evidence="2 3">
    <name type="scientific">Geodermatophilus sabuli</name>
    <dbReference type="NCBI Taxonomy" id="1564158"/>
    <lineage>
        <taxon>Bacteria</taxon>
        <taxon>Bacillati</taxon>
        <taxon>Actinomycetota</taxon>
        <taxon>Actinomycetes</taxon>
        <taxon>Geodermatophilales</taxon>
        <taxon>Geodermatophilaceae</taxon>
        <taxon>Geodermatophilus</taxon>
    </lineage>
</organism>
<feature type="transmembrane region" description="Helical" evidence="1">
    <location>
        <begin position="42"/>
        <end position="64"/>
    </location>
</feature>
<dbReference type="EMBL" id="JAAGWF010000007">
    <property type="protein sequence ID" value="NEK57382.1"/>
    <property type="molecule type" value="Genomic_DNA"/>
</dbReference>
<evidence type="ECO:0000313" key="3">
    <source>
        <dbReference type="Proteomes" id="UP000470246"/>
    </source>
</evidence>